<name>A0AC60R3S7_IXOPE</name>
<accession>A0AC60R3S7</accession>
<proteinExistence type="predicted"/>
<evidence type="ECO:0000313" key="2">
    <source>
        <dbReference type="Proteomes" id="UP000805193"/>
    </source>
</evidence>
<gene>
    <name evidence="1" type="ORF">HPB47_013496</name>
</gene>
<protein>
    <submittedName>
        <fullName evidence="1">Uncharacterized protein</fullName>
    </submittedName>
</protein>
<keyword evidence="2" id="KW-1185">Reference proteome</keyword>
<organism evidence="1 2">
    <name type="scientific">Ixodes persulcatus</name>
    <name type="common">Taiga tick</name>
    <dbReference type="NCBI Taxonomy" id="34615"/>
    <lineage>
        <taxon>Eukaryota</taxon>
        <taxon>Metazoa</taxon>
        <taxon>Ecdysozoa</taxon>
        <taxon>Arthropoda</taxon>
        <taxon>Chelicerata</taxon>
        <taxon>Arachnida</taxon>
        <taxon>Acari</taxon>
        <taxon>Parasitiformes</taxon>
        <taxon>Ixodida</taxon>
        <taxon>Ixodoidea</taxon>
        <taxon>Ixodidae</taxon>
        <taxon>Ixodinae</taxon>
        <taxon>Ixodes</taxon>
    </lineage>
</organism>
<comment type="caution">
    <text evidence="1">The sequence shown here is derived from an EMBL/GenBank/DDBJ whole genome shotgun (WGS) entry which is preliminary data.</text>
</comment>
<dbReference type="Proteomes" id="UP000805193">
    <property type="component" value="Unassembled WGS sequence"/>
</dbReference>
<evidence type="ECO:0000313" key="1">
    <source>
        <dbReference type="EMBL" id="KAG0445603.1"/>
    </source>
</evidence>
<dbReference type="EMBL" id="JABSTQ010000162">
    <property type="protein sequence ID" value="KAG0445603.1"/>
    <property type="molecule type" value="Genomic_DNA"/>
</dbReference>
<reference evidence="1 2" key="1">
    <citation type="journal article" date="2020" name="Cell">
        <title>Large-Scale Comparative Analyses of Tick Genomes Elucidate Their Genetic Diversity and Vector Capacities.</title>
        <authorList>
            <consortium name="Tick Genome and Microbiome Consortium (TIGMIC)"/>
            <person name="Jia N."/>
            <person name="Wang J."/>
            <person name="Shi W."/>
            <person name="Du L."/>
            <person name="Sun Y."/>
            <person name="Zhan W."/>
            <person name="Jiang J.F."/>
            <person name="Wang Q."/>
            <person name="Zhang B."/>
            <person name="Ji P."/>
            <person name="Bell-Sakyi L."/>
            <person name="Cui X.M."/>
            <person name="Yuan T.T."/>
            <person name="Jiang B.G."/>
            <person name="Yang W.F."/>
            <person name="Lam T.T."/>
            <person name="Chang Q.C."/>
            <person name="Ding S.J."/>
            <person name="Wang X.J."/>
            <person name="Zhu J.G."/>
            <person name="Ruan X.D."/>
            <person name="Zhao L."/>
            <person name="Wei J.T."/>
            <person name="Ye R.Z."/>
            <person name="Que T.C."/>
            <person name="Du C.H."/>
            <person name="Zhou Y.H."/>
            <person name="Cheng J.X."/>
            <person name="Dai P.F."/>
            <person name="Guo W.B."/>
            <person name="Han X.H."/>
            <person name="Huang E.J."/>
            <person name="Li L.F."/>
            <person name="Wei W."/>
            <person name="Gao Y.C."/>
            <person name="Liu J.Z."/>
            <person name="Shao H.Z."/>
            <person name="Wang X."/>
            <person name="Wang C.C."/>
            <person name="Yang T.C."/>
            <person name="Huo Q.B."/>
            <person name="Li W."/>
            <person name="Chen H.Y."/>
            <person name="Chen S.E."/>
            <person name="Zhou L.G."/>
            <person name="Ni X.B."/>
            <person name="Tian J.H."/>
            <person name="Sheng Y."/>
            <person name="Liu T."/>
            <person name="Pan Y.S."/>
            <person name="Xia L.Y."/>
            <person name="Li J."/>
            <person name="Zhao F."/>
            <person name="Cao W.C."/>
        </authorList>
    </citation>
    <scope>NUCLEOTIDE SEQUENCE [LARGE SCALE GENOMIC DNA]</scope>
    <source>
        <strain evidence="1">Iper-2018</strain>
    </source>
</reference>
<sequence length="117" mass="12959">MNTIPLTMQVDTGAPVSVLPLDLYKKRFPNLVKGRSGVVLRAFMGNKVKPVGEAQVEVEYRNQVPNSPLQIVDFKGPPLLTVYVAVLNKLQLGEDCRWGSFNVDLNLGIRKPALCPR</sequence>